<feature type="compositionally biased region" description="Polar residues" evidence="1">
    <location>
        <begin position="405"/>
        <end position="417"/>
    </location>
</feature>
<feature type="compositionally biased region" description="Acidic residues" evidence="1">
    <location>
        <begin position="1064"/>
        <end position="1074"/>
    </location>
</feature>
<feature type="compositionally biased region" description="Basic and acidic residues" evidence="1">
    <location>
        <begin position="448"/>
        <end position="462"/>
    </location>
</feature>
<evidence type="ECO:0000256" key="1">
    <source>
        <dbReference type="SAM" id="MobiDB-lite"/>
    </source>
</evidence>
<feature type="compositionally biased region" description="Polar residues" evidence="1">
    <location>
        <begin position="432"/>
        <end position="447"/>
    </location>
</feature>
<feature type="compositionally biased region" description="Basic and acidic residues" evidence="1">
    <location>
        <begin position="805"/>
        <end position="816"/>
    </location>
</feature>
<feature type="region of interest" description="Disordered" evidence="1">
    <location>
        <begin position="1257"/>
        <end position="1307"/>
    </location>
</feature>
<keyword evidence="3" id="KW-1185">Reference proteome</keyword>
<feature type="region of interest" description="Disordered" evidence="1">
    <location>
        <begin position="736"/>
        <end position="816"/>
    </location>
</feature>
<feature type="region of interest" description="Disordered" evidence="1">
    <location>
        <begin position="949"/>
        <end position="1021"/>
    </location>
</feature>
<feature type="region of interest" description="Disordered" evidence="1">
    <location>
        <begin position="1217"/>
        <end position="1237"/>
    </location>
</feature>
<proteinExistence type="predicted"/>
<protein>
    <submittedName>
        <fullName evidence="2">Uncharacterized protein</fullName>
    </submittedName>
</protein>
<feature type="compositionally biased region" description="Basic and acidic residues" evidence="1">
    <location>
        <begin position="664"/>
        <end position="678"/>
    </location>
</feature>
<sequence length="1307" mass="146301">MPENNPFVYRHIEHLLTESTRQEREAGGSGNEEELHDEDQSTTSSVVGHPVVSNNFKVHMPTYYKSMEKSYRQNRRFSYDRYKNKEPLVKLESKTFDEEEYTKITTPRQDVLFKKGYFGRKRESSTEETTRHSGEVEGEEPVMDQIIITNGFVDERGHYLVNGNSYEIYDPYSNTVTVVVGPPPYTNGVTQPVLAAVSCQPVPLQPVDWYPPGSDWPTQGSAWTPSYPRSPQAESLNSPDQSGEHMTNFHGPDNQMPNLYQQPAYVVPGYMFNESLVYNGELVQRNNQNDTTEALCSNDSKIHISENALVGGNGDAEKTIEEKDKATDDVKSEMPCENPVESNSTISLVADEKRVSSPSSGSPEVELKKLNDQYQAGVEAAKTVISRQSTTDVQVNKPMVEKQSHSTQTSLAETDQQLIYPRPEIPFKESHSTQTAPEQLIGSSNTETGDRLEGNNHQKTDPTSDLGKPETQSRTSWKTHNQNRQREYQSSSPRKYHEESPRKIYQKRTSFNDEKKVNSEIADKSEVKQELSPLKMSYAKKAMAGLENINDKNSNKVVNGVLPNCNNKIPNGLKNAQTHNLVVNGANQANGINRTNYQKSVAPDGRFNSYEEKKDYKGPSKNGFVKPRYGKNTYASKTPLTVCSGNERNLQKDFRPKDRKIHLKSFDDAQDSKDKEEMANESASASEKSSTVSELSSPTELSSGQNTPPEKLIVRKMEQKIANEINKSFEEKLKQNLTKKNEAAQMTKVEEPAETSQGNVVTHEKGKIKFEGKKKNKGKQDSDKSKEAPKQNGCSNNSHKKKKKKVEESKNKTEADTNKVEDGVLLPNFIIQEPQDLIFRSWEGMKHEEADLISKMDTILTEEEDILKTLGIKEDKMNLSKLPLHSDLLMMLPAFGWNRPKFKIQDIFAPTKQLQNDLFTRRNITSMKSTKPEEFFASVIDGPVTEKYEKRKDVNSKSGKQGKTFEATAGSEKTQSKSGNGTGKKTQPNSMKGSSKTNNSSKALTKAKSTKEEVKEVKVEPETKDKKLGIVAAVSTWLQEQESTENVLSVDSLQARGSESDVTTNEDDLYEEDSSNQKNVRGNPMHASSGSGNSNGRQQNISEIDFLLGNECIRVANVINDSFIHINRDILPRREVGGNGHIRKTRSSSLDGKLSETKIKRHLKFLTDSASFCQDLISDVRNGLPAKCGEYATEELCDPKQSVLKYYTLFPGRVSGEERPTATVRKPGRTESDSENEAFDALEYKFVGRDSIAREAADEEIRSSGEVAKSTDRTGNASVTDSGIHSDMDSSEDTSNEQQRDVTCKLQ</sequence>
<gene>
    <name evidence="2" type="ORF">RUM44_000148</name>
</gene>
<feature type="compositionally biased region" description="Polar residues" evidence="1">
    <location>
        <begin position="470"/>
        <end position="493"/>
    </location>
</feature>
<feature type="compositionally biased region" description="Basic and acidic residues" evidence="1">
    <location>
        <begin position="1009"/>
        <end position="1021"/>
    </location>
</feature>
<feature type="region of interest" description="Disordered" evidence="1">
    <location>
        <begin position="14"/>
        <end position="48"/>
    </location>
</feature>
<feature type="compositionally biased region" description="Polar residues" evidence="1">
    <location>
        <begin position="971"/>
        <end position="999"/>
    </location>
</feature>
<evidence type="ECO:0000313" key="2">
    <source>
        <dbReference type="EMBL" id="KAK6634901.1"/>
    </source>
</evidence>
<dbReference type="Proteomes" id="UP001359485">
    <property type="component" value="Unassembled WGS sequence"/>
</dbReference>
<feature type="region of interest" description="Disordered" evidence="1">
    <location>
        <begin position="597"/>
        <end position="715"/>
    </location>
</feature>
<feature type="region of interest" description="Disordered" evidence="1">
    <location>
        <begin position="211"/>
        <end position="255"/>
    </location>
</feature>
<feature type="compositionally biased region" description="Polar residues" evidence="1">
    <location>
        <begin position="216"/>
        <end position="245"/>
    </location>
</feature>
<feature type="compositionally biased region" description="Low complexity" evidence="1">
    <location>
        <begin position="680"/>
        <end position="703"/>
    </location>
</feature>
<feature type="region of interest" description="Disordered" evidence="1">
    <location>
        <begin position="387"/>
        <end position="516"/>
    </location>
</feature>
<comment type="caution">
    <text evidence="2">The sequence shown here is derived from an EMBL/GenBank/DDBJ whole genome shotgun (WGS) entry which is preliminary data.</text>
</comment>
<dbReference type="EMBL" id="JAWJWF010000003">
    <property type="protein sequence ID" value="KAK6634901.1"/>
    <property type="molecule type" value="Genomic_DNA"/>
</dbReference>
<feature type="compositionally biased region" description="Basic and acidic residues" evidence="1">
    <location>
        <begin position="1298"/>
        <end position="1307"/>
    </location>
</feature>
<evidence type="ECO:0000313" key="3">
    <source>
        <dbReference type="Proteomes" id="UP001359485"/>
    </source>
</evidence>
<accession>A0ABR1B683</accession>
<feature type="compositionally biased region" description="Basic and acidic residues" evidence="1">
    <location>
        <begin position="14"/>
        <end position="26"/>
    </location>
</feature>
<reference evidence="2 3" key="1">
    <citation type="submission" date="2023-09" db="EMBL/GenBank/DDBJ databases">
        <title>Genomes of two closely related lineages of the louse Polyplax serrata with different host specificities.</title>
        <authorList>
            <person name="Martinu J."/>
            <person name="Tarabai H."/>
            <person name="Stefka J."/>
            <person name="Hypsa V."/>
        </authorList>
    </citation>
    <scope>NUCLEOTIDE SEQUENCE [LARGE SCALE GENOMIC DNA]</scope>
    <source>
        <strain evidence="2">98ZLc_SE</strain>
    </source>
</reference>
<organism evidence="2 3">
    <name type="scientific">Polyplax serrata</name>
    <name type="common">Common mouse louse</name>
    <dbReference type="NCBI Taxonomy" id="468196"/>
    <lineage>
        <taxon>Eukaryota</taxon>
        <taxon>Metazoa</taxon>
        <taxon>Ecdysozoa</taxon>
        <taxon>Arthropoda</taxon>
        <taxon>Hexapoda</taxon>
        <taxon>Insecta</taxon>
        <taxon>Pterygota</taxon>
        <taxon>Neoptera</taxon>
        <taxon>Paraneoptera</taxon>
        <taxon>Psocodea</taxon>
        <taxon>Troctomorpha</taxon>
        <taxon>Phthiraptera</taxon>
        <taxon>Anoplura</taxon>
        <taxon>Polyplacidae</taxon>
        <taxon>Polyplax</taxon>
    </lineage>
</organism>
<feature type="compositionally biased region" description="Polar residues" evidence="1">
    <location>
        <begin position="1273"/>
        <end position="1283"/>
    </location>
</feature>
<feature type="region of interest" description="Disordered" evidence="1">
    <location>
        <begin position="1041"/>
        <end position="1097"/>
    </location>
</feature>
<feature type="compositionally biased region" description="Basic and acidic residues" evidence="1">
    <location>
        <begin position="762"/>
        <end position="789"/>
    </location>
</feature>
<feature type="compositionally biased region" description="Polar residues" evidence="1">
    <location>
        <begin position="1041"/>
        <end position="1063"/>
    </location>
</feature>
<feature type="compositionally biased region" description="Basic and acidic residues" evidence="1">
    <location>
        <begin position="609"/>
        <end position="618"/>
    </location>
</feature>
<feature type="compositionally biased region" description="Polar residues" evidence="1">
    <location>
        <begin position="633"/>
        <end position="648"/>
    </location>
</feature>
<name>A0ABR1B683_POLSC</name>